<keyword evidence="1" id="KW-0812">Transmembrane</keyword>
<evidence type="ECO:0000313" key="3">
    <source>
        <dbReference type="Proteomes" id="UP000032142"/>
    </source>
</evidence>
<keyword evidence="3" id="KW-1185">Reference proteome</keyword>
<dbReference type="Proteomes" id="UP000032142">
    <property type="component" value="Unassembled WGS sequence"/>
</dbReference>
<evidence type="ECO:0000256" key="1">
    <source>
        <dbReference type="SAM" id="Phobius"/>
    </source>
</evidence>
<proteinExistence type="predicted"/>
<organism evidence="2 3">
    <name type="scientific">Gossypium arboreum</name>
    <name type="common">Tree cotton</name>
    <name type="synonym">Gossypium nanking</name>
    <dbReference type="NCBI Taxonomy" id="29729"/>
    <lineage>
        <taxon>Eukaryota</taxon>
        <taxon>Viridiplantae</taxon>
        <taxon>Streptophyta</taxon>
        <taxon>Embryophyta</taxon>
        <taxon>Tracheophyta</taxon>
        <taxon>Spermatophyta</taxon>
        <taxon>Magnoliopsida</taxon>
        <taxon>eudicotyledons</taxon>
        <taxon>Gunneridae</taxon>
        <taxon>Pentapetalae</taxon>
        <taxon>rosids</taxon>
        <taxon>malvids</taxon>
        <taxon>Malvales</taxon>
        <taxon>Malvaceae</taxon>
        <taxon>Malvoideae</taxon>
        <taxon>Gossypium</taxon>
    </lineage>
</organism>
<sequence>MGLAYIPVLIVVYHIAILLKHALLGTFITSIALHVEQSEYYKCHIYICSQSYLISCSAHNGATHGLAHISYRSRCNYMGCSHKLSGIRPTQGLPSHW</sequence>
<keyword evidence="1" id="KW-0472">Membrane</keyword>
<reference evidence="3" key="1">
    <citation type="submission" date="2014-09" db="EMBL/GenBank/DDBJ databases">
        <authorList>
            <person name="Mudge J."/>
            <person name="Ramaraj T."/>
            <person name="Lindquist I.E."/>
            <person name="Bharti A.K."/>
            <person name="Sundararajan A."/>
            <person name="Cameron C.T."/>
            <person name="Woodward J.E."/>
            <person name="May G.D."/>
            <person name="Brubaker C."/>
            <person name="Broadhvest J."/>
            <person name="Wilkins T.A."/>
        </authorList>
    </citation>
    <scope>NUCLEOTIDE SEQUENCE</scope>
    <source>
        <strain evidence="3">cv. AKA8401</strain>
    </source>
</reference>
<dbReference type="AlphaFoldDB" id="A0A0B0MTA4"/>
<dbReference type="EMBL" id="JRRC01427453">
    <property type="protein sequence ID" value="KHG05293.1"/>
    <property type="molecule type" value="Genomic_DNA"/>
</dbReference>
<name>A0A0B0MTA4_GOSAR</name>
<protein>
    <submittedName>
        <fullName evidence="2">Catabolic 3-dehydroquinase</fullName>
    </submittedName>
</protein>
<gene>
    <name evidence="2" type="ORF">F383_30701</name>
</gene>
<evidence type="ECO:0000313" key="2">
    <source>
        <dbReference type="EMBL" id="KHG05293.1"/>
    </source>
</evidence>
<feature type="transmembrane region" description="Helical" evidence="1">
    <location>
        <begin position="6"/>
        <end position="33"/>
    </location>
</feature>
<keyword evidence="1" id="KW-1133">Transmembrane helix</keyword>
<comment type="caution">
    <text evidence="2">The sequence shown here is derived from an EMBL/GenBank/DDBJ whole genome shotgun (WGS) entry which is preliminary data.</text>
</comment>
<accession>A0A0B0MTA4</accession>